<dbReference type="EMBL" id="JABCIY010000227">
    <property type="protein sequence ID" value="KAF7187488.1"/>
    <property type="molecule type" value="Genomic_DNA"/>
</dbReference>
<reference evidence="5" key="1">
    <citation type="submission" date="2020-04" db="EMBL/GenBank/DDBJ databases">
        <title>Draft genome resource of the tomato pathogen Pseudocercospora fuligena.</title>
        <authorList>
            <person name="Zaccaron A."/>
        </authorList>
    </citation>
    <scope>NUCLEOTIDE SEQUENCE</scope>
    <source>
        <strain evidence="5">PF001</strain>
    </source>
</reference>
<comment type="caution">
    <text evidence="5">The sequence shown here is derived from an EMBL/GenBank/DDBJ whole genome shotgun (WGS) entry which is preliminary data.</text>
</comment>
<dbReference type="SUPFAM" id="SSF56601">
    <property type="entry name" value="beta-lactamase/transpeptidase-like"/>
    <property type="match status" value="1"/>
</dbReference>
<keyword evidence="5" id="KW-0808">Transferase</keyword>
<name>A0A8H6RAI1_9PEZI</name>
<dbReference type="Gene3D" id="3.40.710.10">
    <property type="entry name" value="DD-peptidase/beta-lactamase superfamily"/>
    <property type="match status" value="1"/>
</dbReference>
<evidence type="ECO:0000313" key="6">
    <source>
        <dbReference type="Proteomes" id="UP000660729"/>
    </source>
</evidence>
<dbReference type="GO" id="GO:0016787">
    <property type="term" value="F:hydrolase activity"/>
    <property type="evidence" value="ECO:0007669"/>
    <property type="project" value="UniProtKB-KW"/>
</dbReference>
<proteinExistence type="inferred from homology"/>
<dbReference type="Proteomes" id="UP000660729">
    <property type="component" value="Unassembled WGS sequence"/>
</dbReference>
<dbReference type="Pfam" id="PF00144">
    <property type="entry name" value="Beta-lactamase"/>
    <property type="match status" value="1"/>
</dbReference>
<dbReference type="InterPro" id="IPR012338">
    <property type="entry name" value="Beta-lactam/transpept-like"/>
</dbReference>
<evidence type="ECO:0000313" key="5">
    <source>
        <dbReference type="EMBL" id="KAF7187488.1"/>
    </source>
</evidence>
<dbReference type="AlphaFoldDB" id="A0A8H6RAI1"/>
<keyword evidence="6" id="KW-1185">Reference proteome</keyword>
<feature type="region of interest" description="Disordered" evidence="3">
    <location>
        <begin position="56"/>
        <end position="87"/>
    </location>
</feature>
<gene>
    <name evidence="5" type="ORF">HII31_11112</name>
</gene>
<dbReference type="OrthoDB" id="428260at2759"/>
<evidence type="ECO:0000256" key="3">
    <source>
        <dbReference type="SAM" id="MobiDB-lite"/>
    </source>
</evidence>
<evidence type="ECO:0000256" key="1">
    <source>
        <dbReference type="ARBA" id="ARBA00009009"/>
    </source>
</evidence>
<feature type="domain" description="Beta-lactamase-related" evidence="4">
    <location>
        <begin position="90"/>
        <end position="431"/>
    </location>
</feature>
<dbReference type="GO" id="GO:0016740">
    <property type="term" value="F:transferase activity"/>
    <property type="evidence" value="ECO:0007669"/>
    <property type="project" value="UniProtKB-KW"/>
</dbReference>
<feature type="compositionally biased region" description="Polar residues" evidence="3">
    <location>
        <begin position="56"/>
        <end position="69"/>
    </location>
</feature>
<dbReference type="PANTHER" id="PTHR43283:SF17">
    <property type="entry name" value="(LOVD), PUTATIVE (AFU_ORTHOLOGUE AFUA_5G00920)-RELATED"/>
    <property type="match status" value="1"/>
</dbReference>
<protein>
    <submittedName>
        <fullName evidence="5">Monacolin J acid methylbutanoyltransferase</fullName>
    </submittedName>
</protein>
<accession>A0A8H6RAI1</accession>
<evidence type="ECO:0000256" key="2">
    <source>
        <dbReference type="ARBA" id="ARBA00022801"/>
    </source>
</evidence>
<comment type="similarity">
    <text evidence="1">Belongs to the class-A beta-lactamase family.</text>
</comment>
<keyword evidence="2" id="KW-0378">Hydrolase</keyword>
<evidence type="ECO:0000259" key="4">
    <source>
        <dbReference type="Pfam" id="PF00144"/>
    </source>
</evidence>
<dbReference type="PANTHER" id="PTHR43283">
    <property type="entry name" value="BETA-LACTAMASE-RELATED"/>
    <property type="match status" value="1"/>
</dbReference>
<dbReference type="InterPro" id="IPR050789">
    <property type="entry name" value="Diverse_Enzym_Activities"/>
</dbReference>
<sequence>MDDFDRKLHQATKDDKLPGTCILAADKNGKILHSISSGTYINNSIWQSRLPSEETSIQTKPLSSESQVSRPIGLPAGGTSIQSKPLSPDAHVTKSFGPDTVCWIASMTKLLTTICVMKCVENKLLNLDDDVSETYLPEFKDIQVLERMDENDGPVLRPVKGKITLRALLTHSSGISYEFMHARLLSWRQWNNKDLRERGIKKTTEDRTEVSHAYRVPLVFDPETSWTYGYGIDWAGLCVERATSSNLEDFMRKHIFQPLNMHDTTFEPAKYPHLAERMAGMIVRDEDGKLISQEQTNTSSPIGGVRHAGGGGLASTAQDYIKVLISLLRNDSILLQPSTVDLMFTPQLKDSTHLQKMHANPEAFGLAGNIPARTKVDFGLGGILNLEEMRNTHRKAGGMQWGGYPNLFWWINRQEGICGCYFTQLVPPGDPEAFGMYVEFERAVNRAFGKGGNEAKL</sequence>
<dbReference type="InterPro" id="IPR001466">
    <property type="entry name" value="Beta-lactam-related"/>
</dbReference>
<organism evidence="5 6">
    <name type="scientific">Pseudocercospora fuligena</name>
    <dbReference type="NCBI Taxonomy" id="685502"/>
    <lineage>
        <taxon>Eukaryota</taxon>
        <taxon>Fungi</taxon>
        <taxon>Dikarya</taxon>
        <taxon>Ascomycota</taxon>
        <taxon>Pezizomycotina</taxon>
        <taxon>Dothideomycetes</taxon>
        <taxon>Dothideomycetidae</taxon>
        <taxon>Mycosphaerellales</taxon>
        <taxon>Mycosphaerellaceae</taxon>
        <taxon>Pseudocercospora</taxon>
    </lineage>
</organism>